<sequence length="247" mass="27838">MVELTPFVVTGLALCFLWSGFIRSGFGFGGLVLTLPFALMVVDSPLDIMPLAIVHAFVVGVSTVVLRFHNVDWLQLRRMFWIMAIPVGLGLFGLITIPEYWLLMLVFGVVLTYSLDYIRPFIRLKGGRWSDTATLMMGGYLSGLALIGSPLIVAVAGHRIERHRLRDSLLALWVILSPPKLVILFYSGVDLHLDWQWWLLPVNLAGHLLGMKFHDHLLNLRSGVFYRWLGLMLVVVVLFGIARVLTR</sequence>
<name>A0A382S391_9ZZZZ</name>
<dbReference type="GO" id="GO:0016020">
    <property type="term" value="C:membrane"/>
    <property type="evidence" value="ECO:0007669"/>
    <property type="project" value="UniProtKB-SubCell"/>
</dbReference>
<keyword evidence="2 5" id="KW-0812">Transmembrane</keyword>
<evidence type="ECO:0000256" key="3">
    <source>
        <dbReference type="ARBA" id="ARBA00022989"/>
    </source>
</evidence>
<evidence type="ECO:0000256" key="1">
    <source>
        <dbReference type="ARBA" id="ARBA00004141"/>
    </source>
</evidence>
<feature type="transmembrane region" description="Helical" evidence="5">
    <location>
        <begin position="225"/>
        <end position="245"/>
    </location>
</feature>
<feature type="transmembrane region" description="Helical" evidence="5">
    <location>
        <begin position="133"/>
        <end position="157"/>
    </location>
</feature>
<evidence type="ECO:0000313" key="6">
    <source>
        <dbReference type="EMBL" id="SVD04399.1"/>
    </source>
</evidence>
<proteinExistence type="predicted"/>
<feature type="transmembrane region" description="Helical" evidence="5">
    <location>
        <begin position="48"/>
        <end position="68"/>
    </location>
</feature>
<keyword evidence="4 5" id="KW-0472">Membrane</keyword>
<evidence type="ECO:0000256" key="5">
    <source>
        <dbReference type="SAM" id="Phobius"/>
    </source>
</evidence>
<dbReference type="AlphaFoldDB" id="A0A382S391"/>
<comment type="subcellular location">
    <subcellularLocation>
        <location evidence="1">Membrane</location>
        <topology evidence="1">Multi-pass membrane protein</topology>
    </subcellularLocation>
</comment>
<accession>A0A382S391</accession>
<evidence type="ECO:0000256" key="2">
    <source>
        <dbReference type="ARBA" id="ARBA00022692"/>
    </source>
</evidence>
<gene>
    <name evidence="6" type="ORF">METZ01_LOCUS357253</name>
</gene>
<keyword evidence="3 5" id="KW-1133">Transmembrane helix</keyword>
<dbReference type="EMBL" id="UINC01126120">
    <property type="protein sequence ID" value="SVD04399.1"/>
    <property type="molecule type" value="Genomic_DNA"/>
</dbReference>
<feature type="transmembrane region" description="Helical" evidence="5">
    <location>
        <begin position="80"/>
        <end position="113"/>
    </location>
</feature>
<feature type="transmembrane region" description="Helical" evidence="5">
    <location>
        <begin position="169"/>
        <end position="189"/>
    </location>
</feature>
<organism evidence="6">
    <name type="scientific">marine metagenome</name>
    <dbReference type="NCBI Taxonomy" id="408172"/>
    <lineage>
        <taxon>unclassified sequences</taxon>
        <taxon>metagenomes</taxon>
        <taxon>ecological metagenomes</taxon>
    </lineage>
</organism>
<dbReference type="Pfam" id="PF01925">
    <property type="entry name" value="TauE"/>
    <property type="match status" value="1"/>
</dbReference>
<dbReference type="InterPro" id="IPR002781">
    <property type="entry name" value="TM_pro_TauE-like"/>
</dbReference>
<protein>
    <submittedName>
        <fullName evidence="6">Uncharacterized protein</fullName>
    </submittedName>
</protein>
<reference evidence="6" key="1">
    <citation type="submission" date="2018-05" db="EMBL/GenBank/DDBJ databases">
        <authorList>
            <person name="Lanie J.A."/>
            <person name="Ng W.-L."/>
            <person name="Kazmierczak K.M."/>
            <person name="Andrzejewski T.M."/>
            <person name="Davidsen T.M."/>
            <person name="Wayne K.J."/>
            <person name="Tettelin H."/>
            <person name="Glass J.I."/>
            <person name="Rusch D."/>
            <person name="Podicherti R."/>
            <person name="Tsui H.-C.T."/>
            <person name="Winkler M.E."/>
        </authorList>
    </citation>
    <scope>NUCLEOTIDE SEQUENCE</scope>
</reference>
<evidence type="ECO:0000256" key="4">
    <source>
        <dbReference type="ARBA" id="ARBA00023136"/>
    </source>
</evidence>